<feature type="compositionally biased region" description="Polar residues" evidence="1">
    <location>
        <begin position="31"/>
        <end position="41"/>
    </location>
</feature>
<evidence type="ECO:0000256" key="1">
    <source>
        <dbReference type="SAM" id="MobiDB-lite"/>
    </source>
</evidence>
<comment type="caution">
    <text evidence="2">The sequence shown here is derived from an EMBL/GenBank/DDBJ whole genome shotgun (WGS) entry which is preliminary data.</text>
</comment>
<evidence type="ECO:0000313" key="2">
    <source>
        <dbReference type="EMBL" id="CAA3008667.1"/>
    </source>
</evidence>
<reference evidence="2 3" key="1">
    <citation type="submission" date="2019-12" db="EMBL/GenBank/DDBJ databases">
        <authorList>
            <person name="Alioto T."/>
            <person name="Alioto T."/>
            <person name="Gomez Garrido J."/>
        </authorList>
    </citation>
    <scope>NUCLEOTIDE SEQUENCE [LARGE SCALE GENOMIC DNA]</scope>
</reference>
<sequence length="108" mass="12224">MEISKHKTSSGERRRRSHLQQSKQSASLSQNTTELTQNQDLVSGPAFNIRRKPRMGSRVKRIGLECRKISTQQRCSWVEVVAAPLTAAPITHRNWRQSSDVVVTSLLV</sequence>
<dbReference type="Gramene" id="OE9A033017T1">
    <property type="protein sequence ID" value="OE9A033017C1"/>
    <property type="gene ID" value="OE9A033017"/>
</dbReference>
<proteinExistence type="predicted"/>
<feature type="region of interest" description="Disordered" evidence="1">
    <location>
        <begin position="1"/>
        <end position="54"/>
    </location>
</feature>
<protein>
    <submittedName>
        <fullName evidence="2">Uncharacterized protein</fullName>
    </submittedName>
</protein>
<feature type="compositionally biased region" description="Low complexity" evidence="1">
    <location>
        <begin position="19"/>
        <end position="30"/>
    </location>
</feature>
<name>A0A8S0TRY1_OLEEU</name>
<dbReference type="EMBL" id="CACTIH010007303">
    <property type="protein sequence ID" value="CAA3008667.1"/>
    <property type="molecule type" value="Genomic_DNA"/>
</dbReference>
<accession>A0A8S0TRY1</accession>
<evidence type="ECO:0000313" key="3">
    <source>
        <dbReference type="Proteomes" id="UP000594638"/>
    </source>
</evidence>
<dbReference type="AlphaFoldDB" id="A0A8S0TRY1"/>
<organism evidence="2 3">
    <name type="scientific">Olea europaea subsp. europaea</name>
    <dbReference type="NCBI Taxonomy" id="158383"/>
    <lineage>
        <taxon>Eukaryota</taxon>
        <taxon>Viridiplantae</taxon>
        <taxon>Streptophyta</taxon>
        <taxon>Embryophyta</taxon>
        <taxon>Tracheophyta</taxon>
        <taxon>Spermatophyta</taxon>
        <taxon>Magnoliopsida</taxon>
        <taxon>eudicotyledons</taxon>
        <taxon>Gunneridae</taxon>
        <taxon>Pentapetalae</taxon>
        <taxon>asterids</taxon>
        <taxon>lamiids</taxon>
        <taxon>Lamiales</taxon>
        <taxon>Oleaceae</taxon>
        <taxon>Oleeae</taxon>
        <taxon>Olea</taxon>
    </lineage>
</organism>
<keyword evidence="3" id="KW-1185">Reference proteome</keyword>
<dbReference type="Proteomes" id="UP000594638">
    <property type="component" value="Unassembled WGS sequence"/>
</dbReference>
<gene>
    <name evidence="2" type="ORF">OLEA9_A033017</name>
</gene>